<evidence type="ECO:0000256" key="2">
    <source>
        <dbReference type="ARBA" id="ARBA00007301"/>
    </source>
</evidence>
<comment type="cofactor">
    <cofactor evidence="1">
        <name>FMN</name>
        <dbReference type="ChEBI" id="CHEBI:58210"/>
    </cofactor>
</comment>
<name>A0ABT1JCF6_ACTCY</name>
<evidence type="ECO:0000256" key="7">
    <source>
        <dbReference type="SAM" id="MobiDB-lite"/>
    </source>
</evidence>
<dbReference type="InterPro" id="IPR012349">
    <property type="entry name" value="Split_barrel_FMN-bd"/>
</dbReference>
<evidence type="ECO:0000256" key="3">
    <source>
        <dbReference type="ARBA" id="ARBA00022630"/>
    </source>
</evidence>
<reference evidence="10 11" key="1">
    <citation type="submission" date="2013-07" db="EMBL/GenBank/DDBJ databases">
        <authorList>
            <consortium name="DOE Joint Genome Institute"/>
            <person name="Reeve W."/>
            <person name="Huntemann M."/>
            <person name="Han J."/>
            <person name="Chen A."/>
            <person name="Kyrpides N."/>
            <person name="Mavromatis K."/>
            <person name="Markowitz V."/>
            <person name="Palaniappan K."/>
            <person name="Ivanova N."/>
            <person name="Schaumberg A."/>
            <person name="Pati A."/>
            <person name="Liolios K."/>
            <person name="Nordberg H.P."/>
            <person name="Cantor M.N."/>
            <person name="Hua S.X."/>
            <person name="Woyke T."/>
        </authorList>
    </citation>
    <scope>NUCLEOTIDE SEQUENCE [LARGE SCALE GENOMIC DNA]</scope>
    <source>
        <strain evidence="10 11">DSM 43889</strain>
    </source>
</reference>
<gene>
    <name evidence="10" type="ORF">G443_000443</name>
</gene>
<feature type="region of interest" description="Disordered" evidence="7">
    <location>
        <begin position="1"/>
        <end position="20"/>
    </location>
</feature>
<organism evidence="10 11">
    <name type="scientific">Actinoalloteichus caeruleus DSM 43889</name>
    <dbReference type="NCBI Taxonomy" id="1120930"/>
    <lineage>
        <taxon>Bacteria</taxon>
        <taxon>Bacillati</taxon>
        <taxon>Actinomycetota</taxon>
        <taxon>Actinomycetes</taxon>
        <taxon>Pseudonocardiales</taxon>
        <taxon>Pseudonocardiaceae</taxon>
        <taxon>Actinoalloteichus</taxon>
        <taxon>Actinoalloteichus cyanogriseus</taxon>
    </lineage>
</organism>
<evidence type="ECO:0000259" key="8">
    <source>
        <dbReference type="Pfam" id="PF01243"/>
    </source>
</evidence>
<dbReference type="PANTHER" id="PTHR10851:SF0">
    <property type="entry name" value="PYRIDOXINE-5'-PHOSPHATE OXIDASE"/>
    <property type="match status" value="1"/>
</dbReference>
<sequence length="222" mass="24376">MSDTTQAGRVEESRPANTLSGDESLVLPEFDVPPADPFVLLRRWIALAEEYRVREPLAVSLATVDAAGRPSSRVVLIKEVVDGGLVFTSHTGSRKGRDLAVQPWASMNFYWRESLQQITLAGPVEALPAARSDELFAERPLAAQATTVVSAQSAPLAAEGELHTRAQELIEAGSALPRPAGWGGYRLLPTEIEFWQGKASRLHRRLSYSRENGGWSHRRLQP</sequence>
<evidence type="ECO:0000313" key="10">
    <source>
        <dbReference type="EMBL" id="MCP2330173.1"/>
    </source>
</evidence>
<dbReference type="NCBIfam" id="NF004231">
    <property type="entry name" value="PRK05679.1"/>
    <property type="match status" value="1"/>
</dbReference>
<evidence type="ECO:0000256" key="5">
    <source>
        <dbReference type="ARBA" id="ARBA00023002"/>
    </source>
</evidence>
<dbReference type="EMBL" id="AUBJ02000001">
    <property type="protein sequence ID" value="MCP2330173.1"/>
    <property type="molecule type" value="Genomic_DNA"/>
</dbReference>
<accession>A0ABT1JCF6</accession>
<dbReference type="InterPro" id="IPR019576">
    <property type="entry name" value="Pyridoxamine_oxidase_dimer_C"/>
</dbReference>
<dbReference type="PANTHER" id="PTHR10851">
    <property type="entry name" value="PYRIDOXINE-5-PHOSPHATE OXIDASE"/>
    <property type="match status" value="1"/>
</dbReference>
<dbReference type="Gene3D" id="2.30.110.10">
    <property type="entry name" value="Electron Transport, Fmn-binding Protein, Chain A"/>
    <property type="match status" value="1"/>
</dbReference>
<dbReference type="SUPFAM" id="SSF50475">
    <property type="entry name" value="FMN-binding split barrel"/>
    <property type="match status" value="1"/>
</dbReference>
<keyword evidence="11" id="KW-1185">Reference proteome</keyword>
<dbReference type="Pfam" id="PF10590">
    <property type="entry name" value="PNP_phzG_C"/>
    <property type="match status" value="1"/>
</dbReference>
<dbReference type="PIRSF" id="PIRSF000190">
    <property type="entry name" value="Pyd_amn-ph_oxd"/>
    <property type="match status" value="1"/>
</dbReference>
<proteinExistence type="inferred from homology"/>
<evidence type="ECO:0000256" key="6">
    <source>
        <dbReference type="NCBIfam" id="TIGR00558"/>
    </source>
</evidence>
<feature type="domain" description="Pyridoxine 5'-phosphate oxidase dimerisation C-terminal" evidence="9">
    <location>
        <begin position="182"/>
        <end position="222"/>
    </location>
</feature>
<feature type="domain" description="Pyridoxamine 5'-phosphate oxidase N-terminal" evidence="8">
    <location>
        <begin position="53"/>
        <end position="165"/>
    </location>
</feature>
<protein>
    <recommendedName>
        <fullName evidence="6">Pyridoxamine 5'-phosphate oxidase</fullName>
        <ecNumber evidence="6">1.4.3.5</ecNumber>
    </recommendedName>
</protein>
<dbReference type="Proteomes" id="UP000791080">
    <property type="component" value="Unassembled WGS sequence"/>
</dbReference>
<dbReference type="NCBIfam" id="NF038138">
    <property type="entry name" value="phena_PhzG"/>
    <property type="match status" value="1"/>
</dbReference>
<evidence type="ECO:0000256" key="1">
    <source>
        <dbReference type="ARBA" id="ARBA00001917"/>
    </source>
</evidence>
<keyword evidence="4" id="KW-0288">FMN</keyword>
<comment type="caution">
    <text evidence="10">The sequence shown here is derived from an EMBL/GenBank/DDBJ whole genome shotgun (WGS) entry which is preliminary data.</text>
</comment>
<keyword evidence="3" id="KW-0285">Flavoprotein</keyword>
<dbReference type="Pfam" id="PF01243">
    <property type="entry name" value="PNPOx_N"/>
    <property type="match status" value="1"/>
</dbReference>
<keyword evidence="5" id="KW-0560">Oxidoreductase</keyword>
<comment type="similarity">
    <text evidence="2">Belongs to the pyridoxamine 5'-phosphate oxidase family.</text>
</comment>
<evidence type="ECO:0000256" key="4">
    <source>
        <dbReference type="ARBA" id="ARBA00022643"/>
    </source>
</evidence>
<dbReference type="NCBIfam" id="TIGR00558">
    <property type="entry name" value="pdxH"/>
    <property type="match status" value="1"/>
</dbReference>
<dbReference type="InterPro" id="IPR053451">
    <property type="entry name" value="Phenazine_biosynth_oxidase"/>
</dbReference>
<reference evidence="10 11" key="2">
    <citation type="submission" date="2022-06" db="EMBL/GenBank/DDBJ databases">
        <title>Genomic Encyclopedia of Type Strains, Phase I: the one thousand microbial genomes (KMG-I) project.</title>
        <authorList>
            <person name="Kyrpides N."/>
        </authorList>
    </citation>
    <scope>NUCLEOTIDE SEQUENCE [LARGE SCALE GENOMIC DNA]</scope>
    <source>
        <strain evidence="10 11">DSM 43889</strain>
    </source>
</reference>
<evidence type="ECO:0000259" key="9">
    <source>
        <dbReference type="Pfam" id="PF10590"/>
    </source>
</evidence>
<evidence type="ECO:0000313" key="11">
    <source>
        <dbReference type="Proteomes" id="UP000791080"/>
    </source>
</evidence>
<dbReference type="EC" id="1.4.3.5" evidence="6"/>
<dbReference type="RefSeq" id="WP_051314388.1">
    <property type="nucleotide sequence ID" value="NZ_AUBJ02000001.1"/>
</dbReference>
<dbReference type="InterPro" id="IPR011576">
    <property type="entry name" value="Pyridox_Oxase_N"/>
</dbReference>
<dbReference type="InterPro" id="IPR000659">
    <property type="entry name" value="Pyridox_Oxase"/>
</dbReference>